<evidence type="ECO:0000313" key="3">
    <source>
        <dbReference type="Proteomes" id="UP000316770"/>
    </source>
</evidence>
<dbReference type="Proteomes" id="UP000316770">
    <property type="component" value="Chromosome"/>
</dbReference>
<keyword evidence="3" id="KW-1185">Reference proteome</keyword>
<protein>
    <submittedName>
        <fullName evidence="2">Uncharacterized protein</fullName>
    </submittedName>
</protein>
<sequence length="74" mass="8126">MACNEILDELHAARRKILENYNGDTAAYLRDAQARLEASGRPIWQGKQRTIRCSGAAKSGDSPVENLSSPPAER</sequence>
<dbReference type="RefSeq" id="WP_145290032.1">
    <property type="nucleotide sequence ID" value="NZ_CP036318.1"/>
</dbReference>
<evidence type="ECO:0000256" key="1">
    <source>
        <dbReference type="SAM" id="MobiDB-lite"/>
    </source>
</evidence>
<gene>
    <name evidence="2" type="ORF">Mal33_50480</name>
</gene>
<accession>A0A518J101</accession>
<dbReference type="EMBL" id="CP036318">
    <property type="protein sequence ID" value="QDV59023.1"/>
    <property type="molecule type" value="Genomic_DNA"/>
</dbReference>
<feature type="region of interest" description="Disordered" evidence="1">
    <location>
        <begin position="52"/>
        <end position="74"/>
    </location>
</feature>
<feature type="compositionally biased region" description="Polar residues" evidence="1">
    <location>
        <begin position="65"/>
        <end position="74"/>
    </location>
</feature>
<reference evidence="2 3" key="1">
    <citation type="submission" date="2019-02" db="EMBL/GenBank/DDBJ databases">
        <title>Deep-cultivation of Planctomycetes and their phenomic and genomic characterization uncovers novel biology.</title>
        <authorList>
            <person name="Wiegand S."/>
            <person name="Jogler M."/>
            <person name="Boedeker C."/>
            <person name="Pinto D."/>
            <person name="Vollmers J."/>
            <person name="Rivas-Marin E."/>
            <person name="Kohn T."/>
            <person name="Peeters S.H."/>
            <person name="Heuer A."/>
            <person name="Rast P."/>
            <person name="Oberbeckmann S."/>
            <person name="Bunk B."/>
            <person name="Jeske O."/>
            <person name="Meyerdierks A."/>
            <person name="Storesund J.E."/>
            <person name="Kallscheuer N."/>
            <person name="Luecker S."/>
            <person name="Lage O.M."/>
            <person name="Pohl T."/>
            <person name="Merkel B.J."/>
            <person name="Hornburger P."/>
            <person name="Mueller R.-W."/>
            <person name="Bruemmer F."/>
            <person name="Labrenz M."/>
            <person name="Spormann A.M."/>
            <person name="Op den Camp H."/>
            <person name="Overmann J."/>
            <person name="Amann R."/>
            <person name="Jetten M.S.M."/>
            <person name="Mascher T."/>
            <person name="Medema M.H."/>
            <person name="Devos D.P."/>
            <person name="Kaster A.-K."/>
            <person name="Ovreas L."/>
            <person name="Rohde M."/>
            <person name="Galperin M.Y."/>
            <person name="Jogler C."/>
        </authorList>
    </citation>
    <scope>NUCLEOTIDE SEQUENCE [LARGE SCALE GENOMIC DNA]</scope>
    <source>
        <strain evidence="2 3">Mal33</strain>
    </source>
</reference>
<dbReference type="AlphaFoldDB" id="A0A518J101"/>
<organism evidence="2 3">
    <name type="scientific">Rosistilla oblonga</name>
    <dbReference type="NCBI Taxonomy" id="2527990"/>
    <lineage>
        <taxon>Bacteria</taxon>
        <taxon>Pseudomonadati</taxon>
        <taxon>Planctomycetota</taxon>
        <taxon>Planctomycetia</taxon>
        <taxon>Pirellulales</taxon>
        <taxon>Pirellulaceae</taxon>
        <taxon>Rosistilla</taxon>
    </lineage>
</organism>
<evidence type="ECO:0000313" key="2">
    <source>
        <dbReference type="EMBL" id="QDV59023.1"/>
    </source>
</evidence>
<name>A0A518J101_9BACT</name>
<proteinExistence type="predicted"/>